<dbReference type="AlphaFoldDB" id="A0A4Y2PWI9"/>
<dbReference type="Proteomes" id="UP000499080">
    <property type="component" value="Unassembled WGS sequence"/>
</dbReference>
<reference evidence="1 2" key="1">
    <citation type="journal article" date="2019" name="Sci. Rep.">
        <title>Orb-weaving spider Araneus ventricosus genome elucidates the spidroin gene catalogue.</title>
        <authorList>
            <person name="Kono N."/>
            <person name="Nakamura H."/>
            <person name="Ohtoshi R."/>
            <person name="Moran D.A.P."/>
            <person name="Shinohara A."/>
            <person name="Yoshida Y."/>
            <person name="Fujiwara M."/>
            <person name="Mori M."/>
            <person name="Tomita M."/>
            <person name="Arakawa K."/>
        </authorList>
    </citation>
    <scope>NUCLEOTIDE SEQUENCE [LARGE SCALE GENOMIC DNA]</scope>
</reference>
<gene>
    <name evidence="1" type="ORF">AVEN_40937_1</name>
</gene>
<organism evidence="1 2">
    <name type="scientific">Araneus ventricosus</name>
    <name type="common">Orbweaver spider</name>
    <name type="synonym">Epeira ventricosa</name>
    <dbReference type="NCBI Taxonomy" id="182803"/>
    <lineage>
        <taxon>Eukaryota</taxon>
        <taxon>Metazoa</taxon>
        <taxon>Ecdysozoa</taxon>
        <taxon>Arthropoda</taxon>
        <taxon>Chelicerata</taxon>
        <taxon>Arachnida</taxon>
        <taxon>Araneae</taxon>
        <taxon>Araneomorphae</taxon>
        <taxon>Entelegynae</taxon>
        <taxon>Araneoidea</taxon>
        <taxon>Araneidae</taxon>
        <taxon>Araneus</taxon>
    </lineage>
</organism>
<comment type="caution">
    <text evidence="1">The sequence shown here is derived from an EMBL/GenBank/DDBJ whole genome shotgun (WGS) entry which is preliminary data.</text>
</comment>
<protein>
    <submittedName>
        <fullName evidence="1">Uncharacterized protein</fullName>
    </submittedName>
</protein>
<proteinExistence type="predicted"/>
<keyword evidence="2" id="KW-1185">Reference proteome</keyword>
<accession>A0A4Y2PWI9</accession>
<evidence type="ECO:0000313" key="1">
    <source>
        <dbReference type="EMBL" id="GBN55589.1"/>
    </source>
</evidence>
<name>A0A4Y2PWI9_ARAVE</name>
<evidence type="ECO:0000313" key="2">
    <source>
        <dbReference type="Proteomes" id="UP000499080"/>
    </source>
</evidence>
<sequence>MVDALLFPFDIRFSCSFSMTLKIRRVWGLLHSKSYVVAKRPPAGVALYNQTTCDPAYPTGFKALKSRWGRELTTSSRRTPAPLAFIKRFSSYIHTTPRKMGGNEIHINIDLSEPGSRENLVATKPGVIFRSQKQNEIVLSFTAMPERGTLAARSFVKNERAAIDGHLRLEPVAD</sequence>
<dbReference type="EMBL" id="BGPR01295789">
    <property type="protein sequence ID" value="GBN55589.1"/>
    <property type="molecule type" value="Genomic_DNA"/>
</dbReference>